<proteinExistence type="predicted"/>
<dbReference type="AlphaFoldDB" id="A0A4D4LID1"/>
<gene>
    <name evidence="1" type="ORF">SVIO_087900</name>
</gene>
<reference evidence="1 2" key="1">
    <citation type="journal article" date="2020" name="Int. J. Syst. Evol. Microbiol.">
        <title>Reclassification of Streptomyces castelarensis and Streptomyces sporoclivatus as later heterotypic synonyms of Streptomyces antimycoticus.</title>
        <authorList>
            <person name="Komaki H."/>
            <person name="Tamura T."/>
        </authorList>
    </citation>
    <scope>NUCLEOTIDE SEQUENCE [LARGE SCALE GENOMIC DNA]</scope>
    <source>
        <strain evidence="1 2">NBRC 13459</strain>
    </source>
</reference>
<evidence type="ECO:0000313" key="1">
    <source>
        <dbReference type="EMBL" id="GDY58167.1"/>
    </source>
</evidence>
<evidence type="ECO:0008006" key="3">
    <source>
        <dbReference type="Google" id="ProtNLM"/>
    </source>
</evidence>
<dbReference type="Proteomes" id="UP000301309">
    <property type="component" value="Unassembled WGS sequence"/>
</dbReference>
<keyword evidence="2" id="KW-1185">Reference proteome</keyword>
<dbReference type="EMBL" id="BJHW01000001">
    <property type="protein sequence ID" value="GDY58167.1"/>
    <property type="molecule type" value="Genomic_DNA"/>
</dbReference>
<organism evidence="1 2">
    <name type="scientific">Streptomyces violaceusniger</name>
    <dbReference type="NCBI Taxonomy" id="68280"/>
    <lineage>
        <taxon>Bacteria</taxon>
        <taxon>Bacillati</taxon>
        <taxon>Actinomycetota</taxon>
        <taxon>Actinomycetes</taxon>
        <taxon>Kitasatosporales</taxon>
        <taxon>Streptomycetaceae</taxon>
        <taxon>Streptomyces</taxon>
        <taxon>Streptomyces violaceusniger group</taxon>
    </lineage>
</organism>
<evidence type="ECO:0000313" key="2">
    <source>
        <dbReference type="Proteomes" id="UP000301309"/>
    </source>
</evidence>
<dbReference type="SUPFAM" id="SSF56801">
    <property type="entry name" value="Acetyl-CoA synthetase-like"/>
    <property type="match status" value="1"/>
</dbReference>
<sequence length="75" mass="7748">MPHAGIASLALTQADRFDVGAGSRVLQLASPGFDVSMMELVMAVATGATLIVPPAGCWWARIWPSYCGISASATP</sequence>
<protein>
    <recommendedName>
        <fullName evidence="3">AMP-dependent synthetase/ligase domain-containing protein</fullName>
    </recommendedName>
</protein>
<comment type="caution">
    <text evidence="1">The sequence shown here is derived from an EMBL/GenBank/DDBJ whole genome shotgun (WGS) entry which is preliminary data.</text>
</comment>
<name>A0A4D4LID1_STRVO</name>
<accession>A0A4D4LID1</accession>
<dbReference type="Gene3D" id="3.40.50.12780">
    <property type="entry name" value="N-terminal domain of ligase-like"/>
    <property type="match status" value="1"/>
</dbReference>
<dbReference type="InterPro" id="IPR042099">
    <property type="entry name" value="ANL_N_sf"/>
</dbReference>